<dbReference type="RefSeq" id="YP_001974566.1">
    <property type="nucleotide sequence ID" value="NC_010964.1"/>
</dbReference>
<keyword evidence="13 18" id="KW-0520">NAD</keyword>
<evidence type="ECO:0000256" key="1">
    <source>
        <dbReference type="ARBA" id="ARBA00003257"/>
    </source>
</evidence>
<evidence type="ECO:0000256" key="14">
    <source>
        <dbReference type="ARBA" id="ARBA00023075"/>
    </source>
</evidence>
<organism evidence="20">
    <name type="scientific">Rhagophthalmus ohbai</name>
    <dbReference type="NCBI Taxonomy" id="71225"/>
    <lineage>
        <taxon>Eukaryota</taxon>
        <taxon>Metazoa</taxon>
        <taxon>Ecdysozoa</taxon>
        <taxon>Arthropoda</taxon>
        <taxon>Hexapoda</taxon>
        <taxon>Insecta</taxon>
        <taxon>Pterygota</taxon>
        <taxon>Neoptera</taxon>
        <taxon>Endopterygota</taxon>
        <taxon>Coleoptera</taxon>
        <taxon>Polyphaga</taxon>
        <taxon>Elateriformia</taxon>
        <taxon>Elateroidea</taxon>
        <taxon>Rhagophthalmidae</taxon>
        <taxon>Rhagophthalmus</taxon>
    </lineage>
</organism>
<feature type="domain" description="NADH:quinone oxidoreductase/Mrp antiporter transmembrane" evidence="19">
    <location>
        <begin position="23"/>
        <end position="284"/>
    </location>
</feature>
<dbReference type="AlphaFoldDB" id="A4PCG2"/>
<comment type="similarity">
    <text evidence="3 18">Belongs to the complex I subunit 2 family.</text>
</comment>
<evidence type="ECO:0000256" key="3">
    <source>
        <dbReference type="ARBA" id="ARBA00007012"/>
    </source>
</evidence>
<dbReference type="CTD" id="4536"/>
<dbReference type="PRINTS" id="PR01436">
    <property type="entry name" value="NADHDHGNASE2"/>
</dbReference>
<dbReference type="EC" id="7.1.1.2" evidence="4 18"/>
<protein>
    <recommendedName>
        <fullName evidence="5 18">NADH-ubiquinone oxidoreductase chain 2</fullName>
        <ecNumber evidence="4 18">7.1.1.2</ecNumber>
    </recommendedName>
</protein>
<evidence type="ECO:0000256" key="9">
    <source>
        <dbReference type="ARBA" id="ARBA00022792"/>
    </source>
</evidence>
<dbReference type="GO" id="GO:0008137">
    <property type="term" value="F:NADH dehydrogenase (ubiquinone) activity"/>
    <property type="evidence" value="ECO:0007669"/>
    <property type="project" value="UniProtKB-EC"/>
</dbReference>
<geneLocation type="mitochondrion" evidence="20"/>
<name>A4PCG2_9COLE</name>
<evidence type="ECO:0000256" key="11">
    <source>
        <dbReference type="ARBA" id="ARBA00022982"/>
    </source>
</evidence>
<keyword evidence="6" id="KW-0813">Transport</keyword>
<dbReference type="GO" id="GO:0006120">
    <property type="term" value="P:mitochondrial electron transport, NADH to ubiquinone"/>
    <property type="evidence" value="ECO:0007669"/>
    <property type="project" value="InterPro"/>
</dbReference>
<feature type="transmembrane region" description="Helical" evidence="18">
    <location>
        <begin position="91"/>
        <end position="113"/>
    </location>
</feature>
<evidence type="ECO:0000256" key="16">
    <source>
        <dbReference type="ARBA" id="ARBA00023136"/>
    </source>
</evidence>
<evidence type="ECO:0000256" key="15">
    <source>
        <dbReference type="ARBA" id="ARBA00023128"/>
    </source>
</evidence>
<dbReference type="EMBL" id="AB267275">
    <property type="protein sequence ID" value="BAF52859.1"/>
    <property type="molecule type" value="Genomic_DNA"/>
</dbReference>
<feature type="transmembrane region" description="Helical" evidence="18">
    <location>
        <begin position="59"/>
        <end position="79"/>
    </location>
</feature>
<dbReference type="PANTHER" id="PTHR46552">
    <property type="entry name" value="NADH-UBIQUINONE OXIDOREDUCTASE CHAIN 2"/>
    <property type="match status" value="1"/>
</dbReference>
<keyword evidence="7 18" id="KW-0679">Respiratory chain</keyword>
<keyword evidence="15 18" id="KW-0496">Mitochondrion</keyword>
<evidence type="ECO:0000256" key="6">
    <source>
        <dbReference type="ARBA" id="ARBA00022448"/>
    </source>
</evidence>
<evidence type="ECO:0000256" key="2">
    <source>
        <dbReference type="ARBA" id="ARBA00004448"/>
    </source>
</evidence>
<comment type="catalytic activity">
    <reaction evidence="17 18">
        <text>a ubiquinone + NADH + 5 H(+)(in) = a ubiquinol + NAD(+) + 4 H(+)(out)</text>
        <dbReference type="Rhea" id="RHEA:29091"/>
        <dbReference type="Rhea" id="RHEA-COMP:9565"/>
        <dbReference type="Rhea" id="RHEA-COMP:9566"/>
        <dbReference type="ChEBI" id="CHEBI:15378"/>
        <dbReference type="ChEBI" id="CHEBI:16389"/>
        <dbReference type="ChEBI" id="CHEBI:17976"/>
        <dbReference type="ChEBI" id="CHEBI:57540"/>
        <dbReference type="ChEBI" id="CHEBI:57945"/>
        <dbReference type="EC" id="7.1.1.2"/>
    </reaction>
</comment>
<evidence type="ECO:0000256" key="4">
    <source>
        <dbReference type="ARBA" id="ARBA00012944"/>
    </source>
</evidence>
<keyword evidence="11 18" id="KW-0249">Electron transport</keyword>
<evidence type="ECO:0000259" key="19">
    <source>
        <dbReference type="Pfam" id="PF00361"/>
    </source>
</evidence>
<evidence type="ECO:0000313" key="20">
    <source>
        <dbReference type="EMBL" id="BAF52859.1"/>
    </source>
</evidence>
<evidence type="ECO:0000256" key="7">
    <source>
        <dbReference type="ARBA" id="ARBA00022660"/>
    </source>
</evidence>
<evidence type="ECO:0000256" key="5">
    <source>
        <dbReference type="ARBA" id="ARBA00021008"/>
    </source>
</evidence>
<reference evidence="20" key="1">
    <citation type="journal article" date="2007" name="Gene">
        <title>Mitochondrial genomes of two luminous beetles, Rhagophthalmus lufengensis and R. ohbai (Arthropoda, Insecta, Coleoptera).</title>
        <authorList>
            <person name="Li X."/>
            <person name="Ogoh K."/>
            <person name="Ohba N."/>
            <person name="Liang X."/>
            <person name="Ohmiya Y."/>
        </authorList>
    </citation>
    <scope>NUCLEOTIDE SEQUENCE</scope>
</reference>
<feature type="transmembrane region" description="Helical" evidence="18">
    <location>
        <begin position="191"/>
        <end position="218"/>
    </location>
</feature>
<comment type="function">
    <text evidence="1">Core subunit of the mitochondrial membrane respiratory chain NADH dehydrogenase (Complex I) that is believed to belong to the minimal assembly required for catalysis. Complex I functions in the transfer of electrons from NADH to the respiratory chain. The immediate electron acceptor for the enzyme is believed to be ubiquinone.</text>
</comment>
<feature type="transmembrane region" description="Helical" evidence="18">
    <location>
        <begin position="315"/>
        <end position="335"/>
    </location>
</feature>
<evidence type="ECO:0000256" key="17">
    <source>
        <dbReference type="ARBA" id="ARBA00049551"/>
    </source>
</evidence>
<evidence type="ECO:0000256" key="13">
    <source>
        <dbReference type="ARBA" id="ARBA00023027"/>
    </source>
</evidence>
<dbReference type="Pfam" id="PF00361">
    <property type="entry name" value="Proton_antipo_M"/>
    <property type="match status" value="1"/>
</dbReference>
<feature type="transmembrane region" description="Helical" evidence="18">
    <location>
        <begin position="149"/>
        <end position="171"/>
    </location>
</feature>
<accession>A4PCG2</accession>
<dbReference type="InterPro" id="IPR050175">
    <property type="entry name" value="Complex_I_Subunit_2"/>
</dbReference>
<keyword evidence="9 18" id="KW-0999">Mitochondrion inner membrane</keyword>
<feature type="transmembrane region" description="Helical" evidence="18">
    <location>
        <begin position="272"/>
        <end position="294"/>
    </location>
</feature>
<comment type="subcellular location">
    <subcellularLocation>
        <location evidence="2 18">Mitochondrion inner membrane</location>
        <topology evidence="2 18">Multi-pass membrane protein</topology>
    </subcellularLocation>
</comment>
<keyword evidence="10 18" id="KW-1278">Translocase</keyword>
<keyword evidence="12 18" id="KW-1133">Transmembrane helix</keyword>
<feature type="transmembrane region" description="Helical" evidence="18">
    <location>
        <begin position="7"/>
        <end position="27"/>
    </location>
</feature>
<gene>
    <name evidence="20" type="primary">ND2</name>
</gene>
<evidence type="ECO:0000256" key="12">
    <source>
        <dbReference type="ARBA" id="ARBA00022989"/>
    </source>
</evidence>
<sequence length="338" mass="39504">MTKTFKLIFMSILLISTMISISSYSWFGMWMGLEINLIAIIPILQMNNNYLSAESSIKYFIVQAVASTMILMSIIISSFKSKILFNELSSSSILMMNLSLLTKMGMAPFHFWFPEVLEGLSWMNCILILTWQKLAPMVLLMYNMEFSKIFIIIIIMGVIISGVMSFNQVSIRKLMAYSSINHMSWMISSMLVLKTIWMIYFLIYSLMTLNILMILNYYKIFFLNQLFQTMNNFTSMKFFFILNFLSLSGIPPFIGFFPKWLTIQMLTNEKMYFLTFIMVIFTLIMIFIYMQISISSLMLSINENSWKTNIFNKSMTMMTLNFILISSLIMVTLLFNLN</sequence>
<evidence type="ECO:0000256" key="18">
    <source>
        <dbReference type="RuleBase" id="RU003403"/>
    </source>
</evidence>
<proteinExistence type="inferred from homology"/>
<keyword evidence="14 18" id="KW-0830">Ubiquinone</keyword>
<dbReference type="InterPro" id="IPR003917">
    <property type="entry name" value="NADH_UbQ_OxRdtase_chain2"/>
</dbReference>
<evidence type="ECO:0000256" key="10">
    <source>
        <dbReference type="ARBA" id="ARBA00022967"/>
    </source>
</evidence>
<feature type="transmembrane region" description="Helical" evidence="18">
    <location>
        <begin position="238"/>
        <end position="260"/>
    </location>
</feature>
<dbReference type="GO" id="GO:0005743">
    <property type="term" value="C:mitochondrial inner membrane"/>
    <property type="evidence" value="ECO:0007669"/>
    <property type="project" value="UniProtKB-SubCell"/>
</dbReference>
<comment type="function">
    <text evidence="18">Core subunit of the mitochondrial membrane respiratory chain NADH dehydrogenase (Complex I) which catalyzes electron transfer from NADH through the respiratory chain, using ubiquinone as an electron acceptor. Essential for the catalytic activity and assembly of complex I.</text>
</comment>
<dbReference type="GeneID" id="6407564"/>
<dbReference type="InterPro" id="IPR001750">
    <property type="entry name" value="ND/Mrp_TM"/>
</dbReference>
<keyword evidence="16 18" id="KW-0472">Membrane</keyword>
<evidence type="ECO:0000256" key="8">
    <source>
        <dbReference type="ARBA" id="ARBA00022692"/>
    </source>
</evidence>
<keyword evidence="8 18" id="KW-0812">Transmembrane</keyword>
<dbReference type="PANTHER" id="PTHR46552:SF1">
    <property type="entry name" value="NADH-UBIQUINONE OXIDOREDUCTASE CHAIN 2"/>
    <property type="match status" value="1"/>
</dbReference>